<dbReference type="PRINTS" id="PR00838">
    <property type="entry name" value="V5ALLERGEN"/>
</dbReference>
<dbReference type="SUPFAM" id="SSF55797">
    <property type="entry name" value="PR-1-like"/>
    <property type="match status" value="1"/>
</dbReference>
<dbReference type="SMART" id="SM00198">
    <property type="entry name" value="SCP"/>
    <property type="match status" value="1"/>
</dbReference>
<dbReference type="GO" id="GO:0005576">
    <property type="term" value="C:extracellular region"/>
    <property type="evidence" value="ECO:0007669"/>
    <property type="project" value="InterPro"/>
</dbReference>
<dbReference type="OrthoDB" id="337038at2759"/>
<accession>A0A0F7ZUJ3</accession>
<dbReference type="PANTHER" id="PTHR10334">
    <property type="entry name" value="CYSTEINE-RICH SECRETORY PROTEIN-RELATED"/>
    <property type="match status" value="1"/>
</dbReference>
<keyword evidence="1" id="KW-0732">Signal</keyword>
<reference evidence="3 4" key="1">
    <citation type="journal article" date="2014" name="Genome Biol. Evol.">
        <title>Comparative genomics and transcriptomics analyses reveal divergent lifestyle features of nematode endoparasitic fungus Hirsutella minnesotensis.</title>
        <authorList>
            <person name="Lai Y."/>
            <person name="Liu K."/>
            <person name="Zhang X."/>
            <person name="Zhang X."/>
            <person name="Li K."/>
            <person name="Wang N."/>
            <person name="Shu C."/>
            <person name="Wu Y."/>
            <person name="Wang C."/>
            <person name="Bushley K.E."/>
            <person name="Xiang M."/>
            <person name="Liu X."/>
        </authorList>
    </citation>
    <scope>NUCLEOTIDE SEQUENCE [LARGE SCALE GENOMIC DNA]</scope>
    <source>
        <strain evidence="3 4">3608</strain>
    </source>
</reference>
<dbReference type="PRINTS" id="PR00837">
    <property type="entry name" value="V5TPXLIKE"/>
</dbReference>
<gene>
    <name evidence="3" type="ORF">HIM_05694</name>
</gene>
<feature type="chain" id="PRO_5002526580" description="SCP domain-containing protein" evidence="1">
    <location>
        <begin position="19"/>
        <end position="205"/>
    </location>
</feature>
<dbReference type="PROSITE" id="PS01009">
    <property type="entry name" value="CRISP_1"/>
    <property type="match status" value="1"/>
</dbReference>
<name>A0A0F7ZUJ3_9HYPO</name>
<keyword evidence="4" id="KW-1185">Reference proteome</keyword>
<evidence type="ECO:0000256" key="1">
    <source>
        <dbReference type="SAM" id="SignalP"/>
    </source>
</evidence>
<dbReference type="InterPro" id="IPR035940">
    <property type="entry name" value="CAP_sf"/>
</dbReference>
<evidence type="ECO:0000313" key="4">
    <source>
        <dbReference type="Proteomes" id="UP000054481"/>
    </source>
</evidence>
<evidence type="ECO:0000313" key="3">
    <source>
        <dbReference type="EMBL" id="KJZ74963.1"/>
    </source>
</evidence>
<dbReference type="InterPro" id="IPR001283">
    <property type="entry name" value="CRISP-related"/>
</dbReference>
<dbReference type="Pfam" id="PF00188">
    <property type="entry name" value="CAP"/>
    <property type="match status" value="1"/>
</dbReference>
<dbReference type="InterPro" id="IPR034113">
    <property type="entry name" value="SCP_GAPR1-like"/>
</dbReference>
<dbReference type="EMBL" id="KQ030521">
    <property type="protein sequence ID" value="KJZ74963.1"/>
    <property type="molecule type" value="Genomic_DNA"/>
</dbReference>
<feature type="signal peptide" evidence="1">
    <location>
        <begin position="1"/>
        <end position="18"/>
    </location>
</feature>
<dbReference type="InterPro" id="IPR018244">
    <property type="entry name" value="Allrgn_V5/Tpx1_CS"/>
</dbReference>
<sequence>MAMLGLFILAVLLPLVAANAPPNLQGCMNRHNSLRANHGASPLSYDLELQRRAQNWANRCVFSHDPNRSQGQNIFVTPEQGGGKDYFKMATDHWYNEEKKYRQEGGYNRPGGANLGDTGHFTQVVWKSTNRVGCAKQHCPVIAGLGGALSRGTIVICNYAVPGNFPNQFRKEVLPPRSVYRKSLAQKMNRLSWSKRRDSESGNQS</sequence>
<dbReference type="CDD" id="cd05382">
    <property type="entry name" value="CAP_GAPR1-like"/>
    <property type="match status" value="1"/>
</dbReference>
<proteinExistence type="predicted"/>
<evidence type="ECO:0000259" key="2">
    <source>
        <dbReference type="SMART" id="SM00198"/>
    </source>
</evidence>
<feature type="domain" description="SCP" evidence="2">
    <location>
        <begin position="22"/>
        <end position="167"/>
    </location>
</feature>
<dbReference type="AlphaFoldDB" id="A0A0F7ZUJ3"/>
<dbReference type="Proteomes" id="UP000054481">
    <property type="component" value="Unassembled WGS sequence"/>
</dbReference>
<dbReference type="InterPro" id="IPR014044">
    <property type="entry name" value="CAP_dom"/>
</dbReference>
<organism evidence="3 4">
    <name type="scientific">Hirsutella minnesotensis 3608</name>
    <dbReference type="NCBI Taxonomy" id="1043627"/>
    <lineage>
        <taxon>Eukaryota</taxon>
        <taxon>Fungi</taxon>
        <taxon>Dikarya</taxon>
        <taxon>Ascomycota</taxon>
        <taxon>Pezizomycotina</taxon>
        <taxon>Sordariomycetes</taxon>
        <taxon>Hypocreomycetidae</taxon>
        <taxon>Hypocreales</taxon>
        <taxon>Ophiocordycipitaceae</taxon>
        <taxon>Hirsutella</taxon>
    </lineage>
</organism>
<dbReference type="InterPro" id="IPR002413">
    <property type="entry name" value="V5_allergen-like"/>
</dbReference>
<protein>
    <recommendedName>
        <fullName evidence="2">SCP domain-containing protein</fullName>
    </recommendedName>
</protein>
<dbReference type="Gene3D" id="3.40.33.10">
    <property type="entry name" value="CAP"/>
    <property type="match status" value="1"/>
</dbReference>